<dbReference type="PANTHER" id="PTHR43442">
    <property type="entry name" value="GLUCONOKINASE-RELATED"/>
    <property type="match status" value="1"/>
</dbReference>
<proteinExistence type="inferred from homology"/>
<evidence type="ECO:0000256" key="9">
    <source>
        <dbReference type="RuleBase" id="RU363066"/>
    </source>
</evidence>
<keyword evidence="5 9" id="KW-0547">Nucleotide-binding</keyword>
<comment type="caution">
    <text evidence="10">The sequence shown here is derived from an EMBL/GenBank/DDBJ whole genome shotgun (WGS) entry which is preliminary data.</text>
</comment>
<evidence type="ECO:0000256" key="2">
    <source>
        <dbReference type="ARBA" id="ARBA00008420"/>
    </source>
</evidence>
<evidence type="ECO:0000256" key="5">
    <source>
        <dbReference type="ARBA" id="ARBA00022741"/>
    </source>
</evidence>
<accession>A0ABS7RPC6</accession>
<name>A0ABS7RPC6_9ACTN</name>
<dbReference type="PANTHER" id="PTHR43442:SF3">
    <property type="entry name" value="GLUCONOKINASE-RELATED"/>
    <property type="match status" value="1"/>
</dbReference>
<dbReference type="Proteomes" id="UP000754710">
    <property type="component" value="Unassembled WGS sequence"/>
</dbReference>
<comment type="similarity">
    <text evidence="2 9">Belongs to the gluconokinase GntK/GntV family.</text>
</comment>
<evidence type="ECO:0000256" key="6">
    <source>
        <dbReference type="ARBA" id="ARBA00022777"/>
    </source>
</evidence>
<comment type="pathway">
    <text evidence="1">Carbohydrate acid metabolism.</text>
</comment>
<dbReference type="EC" id="2.7.1.12" evidence="3 9"/>
<dbReference type="SUPFAM" id="SSF52540">
    <property type="entry name" value="P-loop containing nucleoside triphosphate hydrolases"/>
    <property type="match status" value="1"/>
</dbReference>
<dbReference type="RefSeq" id="WP_221026589.1">
    <property type="nucleotide sequence ID" value="NZ_JAIEZQ010000003.1"/>
</dbReference>
<evidence type="ECO:0000256" key="3">
    <source>
        <dbReference type="ARBA" id="ARBA00012054"/>
    </source>
</evidence>
<dbReference type="NCBIfam" id="TIGR01313">
    <property type="entry name" value="therm_gnt_kin"/>
    <property type="match status" value="1"/>
</dbReference>
<protein>
    <recommendedName>
        <fullName evidence="3 9">Gluconokinase</fullName>
        <ecNumber evidence="3 9">2.7.1.12</ecNumber>
    </recommendedName>
</protein>
<evidence type="ECO:0000313" key="10">
    <source>
        <dbReference type="EMBL" id="MBY9076806.1"/>
    </source>
</evidence>
<dbReference type="InterPro" id="IPR006001">
    <property type="entry name" value="Therm_gnt_kin"/>
</dbReference>
<organism evidence="10 11">
    <name type="scientific">Nocardioides jiangsuensis</name>
    <dbReference type="NCBI Taxonomy" id="2866161"/>
    <lineage>
        <taxon>Bacteria</taxon>
        <taxon>Bacillati</taxon>
        <taxon>Actinomycetota</taxon>
        <taxon>Actinomycetes</taxon>
        <taxon>Propionibacteriales</taxon>
        <taxon>Nocardioidaceae</taxon>
        <taxon>Nocardioides</taxon>
    </lineage>
</organism>
<keyword evidence="6 9" id="KW-0418">Kinase</keyword>
<evidence type="ECO:0000256" key="1">
    <source>
        <dbReference type="ARBA" id="ARBA00004761"/>
    </source>
</evidence>
<keyword evidence="7 9" id="KW-0067">ATP-binding</keyword>
<dbReference type="InterPro" id="IPR027417">
    <property type="entry name" value="P-loop_NTPase"/>
</dbReference>
<evidence type="ECO:0000256" key="7">
    <source>
        <dbReference type="ARBA" id="ARBA00022840"/>
    </source>
</evidence>
<dbReference type="CDD" id="cd02021">
    <property type="entry name" value="GntK"/>
    <property type="match status" value="1"/>
</dbReference>
<sequence>MTPAAPLHVVVMGVSGTGKSTVGALLAADLGVTLVEGDSYHPAANIAKMSSGTPLTDEDRMPWLRALAQVTRDRHAEGLSTVLTCSALRRCYRDVLREGVPGTESFFVHLHADFAVLERRMREREHFMPPSLLRSQFDTLEPLEDDERGVVVDVAAPLSEVMARARAALGVTAG</sequence>
<keyword evidence="4 9" id="KW-0808">Transferase</keyword>
<evidence type="ECO:0000256" key="4">
    <source>
        <dbReference type="ARBA" id="ARBA00022679"/>
    </source>
</evidence>
<dbReference type="EMBL" id="JAIEZQ010000003">
    <property type="protein sequence ID" value="MBY9076806.1"/>
    <property type="molecule type" value="Genomic_DNA"/>
</dbReference>
<reference evidence="10 11" key="1">
    <citation type="submission" date="2021-08" db="EMBL/GenBank/DDBJ databases">
        <title>Nocardioides bacterium WL0053 sp. nov., isolated from the sediment.</title>
        <authorList>
            <person name="Wang L."/>
            <person name="Zhang D."/>
            <person name="Zhang A."/>
        </authorList>
    </citation>
    <scope>NUCLEOTIDE SEQUENCE [LARGE SCALE GENOMIC DNA]</scope>
    <source>
        <strain evidence="10 11">WL0053</strain>
    </source>
</reference>
<evidence type="ECO:0000256" key="8">
    <source>
        <dbReference type="ARBA" id="ARBA00048090"/>
    </source>
</evidence>
<evidence type="ECO:0000313" key="11">
    <source>
        <dbReference type="Proteomes" id="UP000754710"/>
    </source>
</evidence>
<gene>
    <name evidence="10" type="ORF">K1X13_18395</name>
</gene>
<dbReference type="Gene3D" id="3.40.50.300">
    <property type="entry name" value="P-loop containing nucleotide triphosphate hydrolases"/>
    <property type="match status" value="1"/>
</dbReference>
<comment type="catalytic activity">
    <reaction evidence="8 9">
        <text>D-gluconate + ATP = 6-phospho-D-gluconate + ADP + H(+)</text>
        <dbReference type="Rhea" id="RHEA:19433"/>
        <dbReference type="ChEBI" id="CHEBI:15378"/>
        <dbReference type="ChEBI" id="CHEBI:18391"/>
        <dbReference type="ChEBI" id="CHEBI:30616"/>
        <dbReference type="ChEBI" id="CHEBI:58759"/>
        <dbReference type="ChEBI" id="CHEBI:456216"/>
        <dbReference type="EC" id="2.7.1.12"/>
    </reaction>
</comment>
<dbReference type="Pfam" id="PF13671">
    <property type="entry name" value="AAA_33"/>
    <property type="match status" value="1"/>
</dbReference>
<keyword evidence="11" id="KW-1185">Reference proteome</keyword>